<evidence type="ECO:0000256" key="6">
    <source>
        <dbReference type="SAM" id="SignalP"/>
    </source>
</evidence>
<dbReference type="Gene3D" id="2.60.40.3330">
    <property type="match status" value="1"/>
</dbReference>
<proteinExistence type="inferred from homology"/>
<feature type="signal peptide" evidence="6">
    <location>
        <begin position="1"/>
        <end position="16"/>
    </location>
</feature>
<dbReference type="PANTHER" id="PTHR21700">
    <property type="entry name" value="TRANSTHYRETIN-LIKE FAMILY PROTEIN-RELATED"/>
    <property type="match status" value="1"/>
</dbReference>
<dbReference type="InterPro" id="IPR038479">
    <property type="entry name" value="Transthyretin-like_sf"/>
</dbReference>
<accession>A0AAV5UUS0</accession>
<dbReference type="EMBL" id="BTSY01000001">
    <property type="protein sequence ID" value="GMT09270.1"/>
    <property type="molecule type" value="Genomic_DNA"/>
</dbReference>
<sequence>SLFVFLLLLFCTTVSSIKFQSIGVNGTLLCGSAPTPGIRVRLWDNDMGELVDSPKQNSFTDFDGNFEFDDWTPFNDEIDPIIRIAHDCNDGVKPGQRLFKFKIPKSYIVEGKEVPKEKYFHLGTINLEFKPYNEERYYKGDIGKRGIIRPYAHKVHRIRRAEPVKEEQPRVGDIVKTVYPEDSSSSEEACSSGLCTFSADRKRRENEKTTSGSDEIIKKDED</sequence>
<dbReference type="GO" id="GO:0009986">
    <property type="term" value="C:cell surface"/>
    <property type="evidence" value="ECO:0007669"/>
    <property type="project" value="InterPro"/>
</dbReference>
<keyword evidence="8" id="KW-1185">Reference proteome</keyword>
<evidence type="ECO:0000313" key="8">
    <source>
        <dbReference type="Proteomes" id="UP001432322"/>
    </source>
</evidence>
<dbReference type="GO" id="GO:0005576">
    <property type="term" value="C:extracellular region"/>
    <property type="evidence" value="ECO:0007669"/>
    <property type="project" value="UniProtKB-SubCell"/>
</dbReference>
<protein>
    <recommendedName>
        <fullName evidence="9">Transthyretin-like family protein</fullName>
    </recommendedName>
</protein>
<organism evidence="7 8">
    <name type="scientific">Pristionchus fissidentatus</name>
    <dbReference type="NCBI Taxonomy" id="1538716"/>
    <lineage>
        <taxon>Eukaryota</taxon>
        <taxon>Metazoa</taxon>
        <taxon>Ecdysozoa</taxon>
        <taxon>Nematoda</taxon>
        <taxon>Chromadorea</taxon>
        <taxon>Rhabditida</taxon>
        <taxon>Rhabditina</taxon>
        <taxon>Diplogasteromorpha</taxon>
        <taxon>Diplogasteroidea</taxon>
        <taxon>Neodiplogasteridae</taxon>
        <taxon>Pristionchus</taxon>
    </lineage>
</organism>
<keyword evidence="3" id="KW-0964">Secreted</keyword>
<comment type="caution">
    <text evidence="7">The sequence shown here is derived from an EMBL/GenBank/DDBJ whole genome shotgun (WGS) entry which is preliminary data.</text>
</comment>
<evidence type="ECO:0000256" key="5">
    <source>
        <dbReference type="SAM" id="MobiDB-lite"/>
    </source>
</evidence>
<dbReference type="AlphaFoldDB" id="A0AAV5UUS0"/>
<evidence type="ECO:0000256" key="4">
    <source>
        <dbReference type="ARBA" id="ARBA00022729"/>
    </source>
</evidence>
<comment type="subcellular location">
    <subcellularLocation>
        <location evidence="1">Secreted</location>
    </subcellularLocation>
</comment>
<dbReference type="InterPro" id="IPR001534">
    <property type="entry name" value="Transthyretin-like"/>
</dbReference>
<feature type="region of interest" description="Disordered" evidence="5">
    <location>
        <begin position="201"/>
        <end position="222"/>
    </location>
</feature>
<comment type="similarity">
    <text evidence="2">Belongs to the nematode transthyretin-like family.</text>
</comment>
<evidence type="ECO:0000256" key="2">
    <source>
        <dbReference type="ARBA" id="ARBA00010112"/>
    </source>
</evidence>
<feature type="non-terminal residue" evidence="7">
    <location>
        <position position="222"/>
    </location>
</feature>
<dbReference type="Proteomes" id="UP001432322">
    <property type="component" value="Unassembled WGS sequence"/>
</dbReference>
<feature type="chain" id="PRO_5043439568" description="Transthyretin-like family protein" evidence="6">
    <location>
        <begin position="17"/>
        <end position="222"/>
    </location>
</feature>
<evidence type="ECO:0000256" key="3">
    <source>
        <dbReference type="ARBA" id="ARBA00022525"/>
    </source>
</evidence>
<gene>
    <name evidence="7" type="ORF">PFISCL1PPCAC_567</name>
</gene>
<evidence type="ECO:0000256" key="1">
    <source>
        <dbReference type="ARBA" id="ARBA00004613"/>
    </source>
</evidence>
<dbReference type="Pfam" id="PF01060">
    <property type="entry name" value="TTR-52"/>
    <property type="match status" value="1"/>
</dbReference>
<reference evidence="7" key="1">
    <citation type="submission" date="2023-10" db="EMBL/GenBank/DDBJ databases">
        <title>Genome assembly of Pristionchus species.</title>
        <authorList>
            <person name="Yoshida K."/>
            <person name="Sommer R.J."/>
        </authorList>
    </citation>
    <scope>NUCLEOTIDE SEQUENCE</scope>
    <source>
        <strain evidence="7">RS5133</strain>
    </source>
</reference>
<keyword evidence="4 6" id="KW-0732">Signal</keyword>
<feature type="non-terminal residue" evidence="7">
    <location>
        <position position="1"/>
    </location>
</feature>
<name>A0AAV5UUS0_9BILA</name>
<evidence type="ECO:0000313" key="7">
    <source>
        <dbReference type="EMBL" id="GMT09270.1"/>
    </source>
</evidence>
<evidence type="ECO:0008006" key="9">
    <source>
        <dbReference type="Google" id="ProtNLM"/>
    </source>
</evidence>